<dbReference type="CDD" id="cd00130">
    <property type="entry name" value="PAS"/>
    <property type="match status" value="1"/>
</dbReference>
<dbReference type="EMBL" id="CAJZBQ010000032">
    <property type="protein sequence ID" value="CAG9322469.1"/>
    <property type="molecule type" value="Genomic_DNA"/>
</dbReference>
<organism evidence="2 3">
    <name type="scientific">Blepharisma stoltei</name>
    <dbReference type="NCBI Taxonomy" id="1481888"/>
    <lineage>
        <taxon>Eukaryota</taxon>
        <taxon>Sar</taxon>
        <taxon>Alveolata</taxon>
        <taxon>Ciliophora</taxon>
        <taxon>Postciliodesmatophora</taxon>
        <taxon>Heterotrichea</taxon>
        <taxon>Heterotrichida</taxon>
        <taxon>Blepharismidae</taxon>
        <taxon>Blepharisma</taxon>
    </lineage>
</organism>
<keyword evidence="1" id="KW-1133">Transmembrane helix</keyword>
<evidence type="ECO:0000313" key="2">
    <source>
        <dbReference type="EMBL" id="CAG9322469.1"/>
    </source>
</evidence>
<reference evidence="2" key="1">
    <citation type="submission" date="2021-09" db="EMBL/GenBank/DDBJ databases">
        <authorList>
            <consortium name="AG Swart"/>
            <person name="Singh M."/>
            <person name="Singh A."/>
            <person name="Seah K."/>
            <person name="Emmerich C."/>
        </authorList>
    </citation>
    <scope>NUCLEOTIDE SEQUENCE</scope>
    <source>
        <strain evidence="2">ATCC30299</strain>
    </source>
</reference>
<keyword evidence="1" id="KW-0812">Transmembrane</keyword>
<feature type="transmembrane region" description="Helical" evidence="1">
    <location>
        <begin position="193"/>
        <end position="218"/>
    </location>
</feature>
<dbReference type="Proteomes" id="UP001162131">
    <property type="component" value="Unassembled WGS sequence"/>
</dbReference>
<sequence>MLFGYYEETFEDIGSKKLEYEESLHNQLQNSIFKLFGRVFKSEYKKGYRMGTQLLIEVMVNILLAFQMIALSWYPDMNISGWKRYKSFWQFISFFNITKAFSIIGIMKIYFYSFASILLFCAGALIVMLGLEITKFKMPKLLFRLLRKLLLVWATVLYVPSLVEFSMVFKYSFFNYDKTYEMPGDTNPQLFDYGNFGAITSLFLIIFLVLIAYFWELFTTDTRHSHWGKILTVRAHSSVDLKFLVFKTLVSINYVSFGDENAIKFRFLFMIASFWIFIEFLRKVPYYNKFENAIKSCGALTVSLSFFAVLFGDAMDNAGVIFLLVFFMQPISIFITCWYTIIKTKNNKDSDFSPVNTTNQYKFERSIRHLLCNKNLEDKTKVINYFSDCYTNKTLVKDKLLVIWEVNFCSFSMKNQKLARIKLTKKKSIISTLEGKIQELRTLKIIDKRDSSSIDSLYVEYLEDINKAKAQDFEICCILLDLWSELTAKIPQYNKIHHFAIKSCGYLLNLKEFYAQLISKHKHMKLYDLYATFLQDILGECDQASNINRLKGAVSRQMSASTLYEANIFSDEDEGIILISANENAFGIIAYINDKASQLLKGTISDLIGTDLHDYIPSIYALDHKDYMKNFYIEYIEEEISHQGLFFIQNILGNLVECKFRIKLLAFHNNAYFLVTLSSINVNRQLALISEEGVILNCTELFPHYVGATASSIRNSCITDFIPHLNISEMKPYEPLIIQQHEKQIAIIHAIKVLRTTDVHMLLIVHNEKEISLWKNGQDISQIEYFKKNILVCNEEAKARQYISSNYLDVGLKSMDITPVMSPNHGKQEETYRLFGEDVKKRLNHFEYTEEKTSNIQGSSVSNSATTIVNKNIEILSRKLKVFEKILLLCILAVISINIAVLVYIYQVTAHSNSLNVFTHFGNIMFHLVNSADLARSIDSEKRSYVYNLTRDLGYFKETINELKNLREFILSDYNDWSYCSSSSIVTDNVIPVWMFDPSPHIENFNFYDEVGIFIKHGDSLIDTVVNNEPWSNTNPDVKFFGLNSFGYTFEFTHRAMAGLVDCEVNRVGETDRKIAALVFVGIGLLTIFIGILVWYSILMTKSNDYFWNIVKRSSQMSYSFLREACLERLSRVHGIDYSKNSGAEHYKNKTFYRAIRSRLYVKYIWRLSIFLAIALCYYFILKFYLYNHCENHLWNRPKLLFNLITKRTLLSRMSVFARDINTSSNLRLFPKSYAVESSKNEFNSSNEEFRAINSDLRKKDFLNLMSDDMKKRFFEERNTNDHYFKQGLYAASNILYIDAKFISVTVSGNASVPVYSSYIGNETALQNAMGEDYEIIDKDSKEIIDQELNLLIYVTVIFSSALVLLYMLFYLPFIYYEKRSLVKLKLLMSIIKNCGELNSEKL</sequence>
<feature type="transmembrane region" description="Helical" evidence="1">
    <location>
        <begin position="1351"/>
        <end position="1377"/>
    </location>
</feature>
<dbReference type="PANTHER" id="PTHR31600">
    <property type="entry name" value="TINY MACROCYSTS PROTEIN B-RELATED"/>
    <property type="match status" value="1"/>
</dbReference>
<comment type="caution">
    <text evidence="2">The sequence shown here is derived from an EMBL/GenBank/DDBJ whole genome shotgun (WGS) entry which is preliminary data.</text>
</comment>
<gene>
    <name evidence="2" type="ORF">BSTOLATCC_MIC31601</name>
</gene>
<feature type="transmembrane region" description="Helical" evidence="1">
    <location>
        <begin position="54"/>
        <end position="74"/>
    </location>
</feature>
<dbReference type="InterPro" id="IPR052994">
    <property type="entry name" value="Tiny_macrocysts_regulators"/>
</dbReference>
<name>A0AAU9JEH6_9CILI</name>
<protein>
    <recommendedName>
        <fullName evidence="4">PAS domain-containing protein</fullName>
    </recommendedName>
</protein>
<feature type="transmembrane region" description="Helical" evidence="1">
    <location>
        <begin position="263"/>
        <end position="281"/>
    </location>
</feature>
<dbReference type="PANTHER" id="PTHR31600:SF2">
    <property type="entry name" value="GAMETE ENRICHED GENE 10 PROTEIN-RELATED"/>
    <property type="match status" value="1"/>
</dbReference>
<evidence type="ECO:0000256" key="1">
    <source>
        <dbReference type="SAM" id="Phobius"/>
    </source>
</evidence>
<feature type="transmembrane region" description="Helical" evidence="1">
    <location>
        <begin position="1075"/>
        <end position="1098"/>
    </location>
</feature>
<proteinExistence type="predicted"/>
<feature type="transmembrane region" description="Helical" evidence="1">
    <location>
        <begin position="1164"/>
        <end position="1187"/>
    </location>
</feature>
<accession>A0AAU9JEH6</accession>
<feature type="transmembrane region" description="Helical" evidence="1">
    <location>
        <begin position="109"/>
        <end position="129"/>
    </location>
</feature>
<evidence type="ECO:0008006" key="4">
    <source>
        <dbReference type="Google" id="ProtNLM"/>
    </source>
</evidence>
<keyword evidence="1" id="KW-0472">Membrane</keyword>
<feature type="transmembrane region" description="Helical" evidence="1">
    <location>
        <begin position="318"/>
        <end position="341"/>
    </location>
</feature>
<dbReference type="InterPro" id="IPR000014">
    <property type="entry name" value="PAS"/>
</dbReference>
<feature type="transmembrane region" description="Helical" evidence="1">
    <location>
        <begin position="293"/>
        <end position="312"/>
    </location>
</feature>
<evidence type="ECO:0000313" key="3">
    <source>
        <dbReference type="Proteomes" id="UP001162131"/>
    </source>
</evidence>
<feature type="transmembrane region" description="Helical" evidence="1">
    <location>
        <begin position="150"/>
        <end position="173"/>
    </location>
</feature>
<feature type="transmembrane region" description="Helical" evidence="1">
    <location>
        <begin position="886"/>
        <end position="906"/>
    </location>
</feature>
<keyword evidence="3" id="KW-1185">Reference proteome</keyword>